<dbReference type="EMBL" id="SMFX01000001">
    <property type="protein sequence ID" value="TCK17063.1"/>
    <property type="molecule type" value="Genomic_DNA"/>
</dbReference>
<sequence length="409" mass="44242">MFLTCEQQQNTAWGKGAASFRGILIIFALTACAASSAFAGDAERLQAKRIHDRLTGVPPTPAVLTAMEAEITGPGGAVDAAILAIDPARNPRAFNFYNTTLKNFATPWTNEAQSVFDPLNDYTATVIGMIRDDVPFNTLLSADTVYVGDSSISGVSAYSPSDNTHYENLEDLSVDLSDTSNLFPVSQSVQNSIPVAGVAGIMTTRAAAQAFFIDGTNRAMFRFTMLNHLCNDLEQVKDTTRSADRVRQDVSRSPGGDSRLFLNACVGCHSGMDPMAQAFAYHNYDESQGRMVYTPGQVQPKYLINADNFEYGYITPDDRWDNYWRSGQNAVLGWSSGLPGNGKGAASLGQELANSTAFAGCQVRKAYRTVCLNEPSQAQMVALRDVLTNQTNYNMKQVFAEAAAQCAGN</sequence>
<evidence type="ECO:0008006" key="4">
    <source>
        <dbReference type="Google" id="ProtNLM"/>
    </source>
</evidence>
<keyword evidence="1" id="KW-0732">Signal</keyword>
<proteinExistence type="predicted"/>
<accession>A0A4R1H9B0</accession>
<evidence type="ECO:0000256" key="1">
    <source>
        <dbReference type="SAM" id="SignalP"/>
    </source>
</evidence>
<name>A0A4R1H9B0_9GAMM</name>
<feature type="chain" id="PRO_5020570281" description="DUF1585 domain-containing protein" evidence="1">
    <location>
        <begin position="40"/>
        <end position="409"/>
    </location>
</feature>
<reference evidence="2 3" key="1">
    <citation type="submission" date="2019-03" db="EMBL/GenBank/DDBJ databases">
        <title>Genomic Encyclopedia of Type Strains, Phase IV (KMG-IV): sequencing the most valuable type-strain genomes for metagenomic binning, comparative biology and taxonomic classification.</title>
        <authorList>
            <person name="Goeker M."/>
        </authorList>
    </citation>
    <scope>NUCLEOTIDE SEQUENCE [LARGE SCALE GENOMIC DNA]</scope>
    <source>
        <strain evidence="2 3">DSM 19610</strain>
    </source>
</reference>
<dbReference type="Proteomes" id="UP000295707">
    <property type="component" value="Unassembled WGS sequence"/>
</dbReference>
<evidence type="ECO:0000313" key="3">
    <source>
        <dbReference type="Proteomes" id="UP000295707"/>
    </source>
</evidence>
<feature type="signal peptide" evidence="1">
    <location>
        <begin position="1"/>
        <end position="39"/>
    </location>
</feature>
<gene>
    <name evidence="2" type="ORF">DFR30_0283</name>
</gene>
<evidence type="ECO:0000313" key="2">
    <source>
        <dbReference type="EMBL" id="TCK17063.1"/>
    </source>
</evidence>
<organism evidence="2 3">
    <name type="scientific">Thiogranum longum</name>
    <dbReference type="NCBI Taxonomy" id="1537524"/>
    <lineage>
        <taxon>Bacteria</taxon>
        <taxon>Pseudomonadati</taxon>
        <taxon>Pseudomonadota</taxon>
        <taxon>Gammaproteobacteria</taxon>
        <taxon>Chromatiales</taxon>
        <taxon>Ectothiorhodospiraceae</taxon>
        <taxon>Thiogranum</taxon>
    </lineage>
</organism>
<comment type="caution">
    <text evidence="2">The sequence shown here is derived from an EMBL/GenBank/DDBJ whole genome shotgun (WGS) entry which is preliminary data.</text>
</comment>
<protein>
    <recommendedName>
        <fullName evidence="4">DUF1585 domain-containing protein</fullName>
    </recommendedName>
</protein>
<dbReference type="AlphaFoldDB" id="A0A4R1H9B0"/>
<keyword evidence="3" id="KW-1185">Reference proteome</keyword>